<accession>A0ABX8I6G7</accession>
<feature type="compositionally biased region" description="Low complexity" evidence="1">
    <location>
        <begin position="24"/>
        <end position="33"/>
    </location>
</feature>
<feature type="compositionally biased region" description="Polar residues" evidence="1">
    <location>
        <begin position="346"/>
        <end position="376"/>
    </location>
</feature>
<protein>
    <recommendedName>
        <fullName evidence="2">SAC3/GANP/THP3 conserved domain-containing protein</fullName>
    </recommendedName>
</protein>
<dbReference type="InterPro" id="IPR005062">
    <property type="entry name" value="SAC3/GANP/THP3_conserved"/>
</dbReference>
<feature type="compositionally biased region" description="Polar residues" evidence="1">
    <location>
        <begin position="218"/>
        <end position="228"/>
    </location>
</feature>
<dbReference type="EMBL" id="CP076662">
    <property type="protein sequence ID" value="QWU87582.1"/>
    <property type="molecule type" value="Genomic_DNA"/>
</dbReference>
<evidence type="ECO:0000259" key="2">
    <source>
        <dbReference type="Pfam" id="PF03399"/>
    </source>
</evidence>
<reference evidence="3 4" key="1">
    <citation type="submission" date="2021-06" db="EMBL/GenBank/DDBJ databases">
        <title>Candida outbreak in Lebanon.</title>
        <authorList>
            <person name="Finianos M."/>
        </authorList>
    </citation>
    <scope>NUCLEOTIDE SEQUENCE [LARGE SCALE GENOMIC DNA]</scope>
    <source>
        <strain evidence="3">CA3LBN</strain>
    </source>
</reference>
<feature type="compositionally biased region" description="Basic residues" evidence="1">
    <location>
        <begin position="66"/>
        <end position="78"/>
    </location>
</feature>
<feature type="region of interest" description="Disordered" evidence="1">
    <location>
        <begin position="1"/>
        <end position="166"/>
    </location>
</feature>
<gene>
    <name evidence="3" type="ORF">CA3LBN_001847</name>
</gene>
<feature type="domain" description="SAC3/GANP/THP3 conserved" evidence="2">
    <location>
        <begin position="478"/>
        <end position="703"/>
    </location>
</feature>
<evidence type="ECO:0000313" key="4">
    <source>
        <dbReference type="Proteomes" id="UP000825434"/>
    </source>
</evidence>
<feature type="compositionally biased region" description="Basic and acidic residues" evidence="1">
    <location>
        <begin position="13"/>
        <end position="22"/>
    </location>
</feature>
<feature type="compositionally biased region" description="Basic residues" evidence="1">
    <location>
        <begin position="115"/>
        <end position="130"/>
    </location>
</feature>
<organism evidence="3 4">
    <name type="scientific">Candidozyma haemuli</name>
    <dbReference type="NCBI Taxonomy" id="45357"/>
    <lineage>
        <taxon>Eukaryota</taxon>
        <taxon>Fungi</taxon>
        <taxon>Dikarya</taxon>
        <taxon>Ascomycota</taxon>
        <taxon>Saccharomycotina</taxon>
        <taxon>Pichiomycetes</taxon>
        <taxon>Metschnikowiaceae</taxon>
        <taxon>Candidozyma</taxon>
    </lineage>
</organism>
<dbReference type="PANTHER" id="PTHR12436">
    <property type="entry name" value="80 KDA MCM3-ASSOCIATED PROTEIN"/>
    <property type="match status" value="1"/>
</dbReference>
<evidence type="ECO:0000256" key="1">
    <source>
        <dbReference type="SAM" id="MobiDB-lite"/>
    </source>
</evidence>
<proteinExistence type="predicted"/>
<dbReference type="PANTHER" id="PTHR12436:SF4">
    <property type="entry name" value="LEUKOCYTE RECEPTOR CLUSTER MEMBER 8"/>
    <property type="match status" value="1"/>
</dbReference>
<dbReference type="Gene3D" id="1.25.40.990">
    <property type="match status" value="1"/>
</dbReference>
<feature type="compositionally biased region" description="Low complexity" evidence="1">
    <location>
        <begin position="131"/>
        <end position="141"/>
    </location>
</feature>
<feature type="region of interest" description="Disordered" evidence="1">
    <location>
        <begin position="208"/>
        <end position="462"/>
    </location>
</feature>
<dbReference type="Pfam" id="PF03399">
    <property type="entry name" value="SAC3_GANP"/>
    <property type="match status" value="1"/>
</dbReference>
<feature type="compositionally biased region" description="Polar residues" evidence="1">
    <location>
        <begin position="407"/>
        <end position="417"/>
    </location>
</feature>
<feature type="compositionally biased region" description="Basic and acidic residues" evidence="1">
    <location>
        <begin position="208"/>
        <end position="217"/>
    </location>
</feature>
<feature type="compositionally biased region" description="Acidic residues" evidence="1">
    <location>
        <begin position="256"/>
        <end position="276"/>
    </location>
</feature>
<sequence length="739" mass="81937">MIKQEPGGVSVKQEAKPVRIKQESSSVPNSRPSSAKETKPKVGPNNKQVKGPKPANSKMAKPPASKAKKKAPNPKPVKKGPLQHGKPTASIPKKNNAPKSGNPKQKENGVSKPIPKPKKGVPKGIKKKPSKSVPLKSGPPNTKNPPKRKRKVVSSPGRNKLPIKQYVSHIKVVKKVKGTSQDLKPNHLAQLAMGQTVRINGKIYYPHEKFKTGDRVTLESNSPIVTGYSSSEDDDDDDEDMGDAESIIDVDANSEYSEDGVEVIEDPSDVENDEEVSNTGSASEADDQKDDAMEDVKIVNDTNEENSSEMVEGDTKVYDFEIETSGVPVKEPVAKPDPLVHEASPSAPNTQSSNPAKTPSEQSEIQSDSKPPQKSVSPAPAVSSKRAIPPHIVDFDISDSDIERPSSPRNASPTPESGLNKRVAGQFDSSQRKRQRMERFASDNGSDSSPPPIPKPLQPGATFVGTSQALEKSFLRLTSEPNPANVRPQKVLQKCLPFVLNRYYSENLSYVYINDQLKAIRQDLNIQHRKNQFTIHVYQAHARIAIENNDLGEFNQCLSQLFTLYEMDRAKYETAEFVVYKILYMIITGNNPEINKLRLRFLGSNPSKHYKTFKWIKPALDLSSAIISGDYFNIFRLYRQISYEDVPLASLLLKRNIMPKQRFMALSTISKAFKKLSLEYLRVQLALDVDGIDINEFLKAHDLISCVNGSDIDIAQAKPRILSILEQGEYRRIDIKGQV</sequence>
<name>A0ABX8I6G7_9ASCO</name>
<keyword evidence="4" id="KW-1185">Reference proteome</keyword>
<dbReference type="Proteomes" id="UP000825434">
    <property type="component" value="Chromosome 2"/>
</dbReference>
<feature type="compositionally biased region" description="Acidic residues" evidence="1">
    <location>
        <begin position="231"/>
        <end position="248"/>
    </location>
</feature>
<dbReference type="InterPro" id="IPR045107">
    <property type="entry name" value="SAC3/GANP/THP3"/>
</dbReference>
<feature type="compositionally biased region" description="Low complexity" evidence="1">
    <location>
        <begin position="52"/>
        <end position="65"/>
    </location>
</feature>
<evidence type="ECO:0000313" key="3">
    <source>
        <dbReference type="EMBL" id="QWU87582.1"/>
    </source>
</evidence>